<evidence type="ECO:0000256" key="1">
    <source>
        <dbReference type="SAM" id="Coils"/>
    </source>
</evidence>
<name>A0A382BFF4_9ZZZZ</name>
<dbReference type="AlphaFoldDB" id="A0A382BFF4"/>
<proteinExistence type="predicted"/>
<dbReference type="SUPFAM" id="SSF52540">
    <property type="entry name" value="P-loop containing nucleoside triphosphate hydrolases"/>
    <property type="match status" value="1"/>
</dbReference>
<organism evidence="3">
    <name type="scientific">marine metagenome</name>
    <dbReference type="NCBI Taxonomy" id="408172"/>
    <lineage>
        <taxon>unclassified sequences</taxon>
        <taxon>metagenomes</taxon>
        <taxon>ecological metagenomes</taxon>
    </lineage>
</organism>
<accession>A0A382BFF4</accession>
<protein>
    <recommendedName>
        <fullName evidence="4">RecF/RecN/SMC N-terminal domain-containing protein</fullName>
    </recommendedName>
</protein>
<dbReference type="PANTHER" id="PTHR32114:SF2">
    <property type="entry name" value="ABC TRANSPORTER ABCH.3"/>
    <property type="match status" value="1"/>
</dbReference>
<feature type="coiled-coil region" evidence="1">
    <location>
        <begin position="139"/>
        <end position="204"/>
    </location>
</feature>
<evidence type="ECO:0008006" key="4">
    <source>
        <dbReference type="Google" id="ProtNLM"/>
    </source>
</evidence>
<dbReference type="EMBL" id="UINC01029579">
    <property type="protein sequence ID" value="SVB12528.1"/>
    <property type="molecule type" value="Genomic_DNA"/>
</dbReference>
<gene>
    <name evidence="3" type="ORF">METZ01_LOCUS165382</name>
</gene>
<evidence type="ECO:0000256" key="2">
    <source>
        <dbReference type="SAM" id="MobiDB-lite"/>
    </source>
</evidence>
<feature type="region of interest" description="Disordered" evidence="2">
    <location>
        <begin position="223"/>
        <end position="253"/>
    </location>
</feature>
<sequence>MFDAIEFALFGKSSSSKSKDDLITWNKEKFNLSLDFTSGDKSYRIDRSVSTKGHRAKLVQLVNGQPVSNTEVTTITEISDTIEDILGLDRDSYSKLIYIRQKELDGLKDLVKSKRTQLINKVMGISIFDDAYEKAHSDSKEKETERENLLQTINFIKANHDKYKKNIEECKKLDEEIDPLKDEIDKLDEKINDLKSKLNEHKKASEYINKKETLDARIGEEKTLRSQLKANEEDEKKKNDYEKFLTPKFEKEY</sequence>
<feature type="non-terminal residue" evidence="3">
    <location>
        <position position="253"/>
    </location>
</feature>
<keyword evidence="1" id="KW-0175">Coiled coil</keyword>
<dbReference type="Gene3D" id="3.40.50.300">
    <property type="entry name" value="P-loop containing nucleotide triphosphate hydrolases"/>
    <property type="match status" value="1"/>
</dbReference>
<reference evidence="3" key="1">
    <citation type="submission" date="2018-05" db="EMBL/GenBank/DDBJ databases">
        <authorList>
            <person name="Lanie J.A."/>
            <person name="Ng W.-L."/>
            <person name="Kazmierczak K.M."/>
            <person name="Andrzejewski T.M."/>
            <person name="Davidsen T.M."/>
            <person name="Wayne K.J."/>
            <person name="Tettelin H."/>
            <person name="Glass J.I."/>
            <person name="Rusch D."/>
            <person name="Podicherti R."/>
            <person name="Tsui H.-C.T."/>
            <person name="Winkler M.E."/>
        </authorList>
    </citation>
    <scope>NUCLEOTIDE SEQUENCE</scope>
</reference>
<dbReference type="InterPro" id="IPR027417">
    <property type="entry name" value="P-loop_NTPase"/>
</dbReference>
<dbReference type="PANTHER" id="PTHR32114">
    <property type="entry name" value="ABC TRANSPORTER ABCH.3"/>
    <property type="match status" value="1"/>
</dbReference>
<evidence type="ECO:0000313" key="3">
    <source>
        <dbReference type="EMBL" id="SVB12528.1"/>
    </source>
</evidence>